<dbReference type="InterPro" id="IPR015421">
    <property type="entry name" value="PyrdxlP-dep_Trfase_major"/>
</dbReference>
<evidence type="ECO:0000256" key="1">
    <source>
        <dbReference type="ARBA" id="ARBA00001933"/>
    </source>
</evidence>
<comment type="similarity">
    <text evidence="3">Belongs to the trans-sulfuration enzymes family.</text>
</comment>
<dbReference type="EMBL" id="JAUSTI010000001">
    <property type="protein sequence ID" value="MDQ0168573.1"/>
    <property type="molecule type" value="Genomic_DNA"/>
</dbReference>
<dbReference type="SUPFAM" id="SSF53383">
    <property type="entry name" value="PLP-dependent transferases"/>
    <property type="match status" value="1"/>
</dbReference>
<organism evidence="4 5">
    <name type="scientific">Paenibacillus tundrae</name>
    <dbReference type="NCBI Taxonomy" id="528187"/>
    <lineage>
        <taxon>Bacteria</taxon>
        <taxon>Bacillati</taxon>
        <taxon>Bacillota</taxon>
        <taxon>Bacilli</taxon>
        <taxon>Bacillales</taxon>
        <taxon>Paenibacillaceae</taxon>
        <taxon>Paenibacillus</taxon>
    </lineage>
</organism>
<dbReference type="Proteomes" id="UP001233836">
    <property type="component" value="Unassembled WGS sequence"/>
</dbReference>
<accession>A0ABT9W5P8</accession>
<dbReference type="InterPro" id="IPR015424">
    <property type="entry name" value="PyrdxlP-dep_Trfase"/>
</dbReference>
<protein>
    <submittedName>
        <fullName evidence="4">Cystathionine beta-lyase/cystathionine gamma-synthase</fullName>
    </submittedName>
</protein>
<gene>
    <name evidence="4" type="ORF">J2T19_000010</name>
</gene>
<dbReference type="Gene3D" id="3.40.640.10">
    <property type="entry name" value="Type I PLP-dependent aspartate aminotransferase-like (Major domain)"/>
    <property type="match status" value="1"/>
</dbReference>
<keyword evidence="5" id="KW-1185">Reference proteome</keyword>
<comment type="caution">
    <text evidence="4">The sequence shown here is derived from an EMBL/GenBank/DDBJ whole genome shotgun (WGS) entry which is preliminary data.</text>
</comment>
<evidence type="ECO:0000256" key="3">
    <source>
        <dbReference type="RuleBase" id="RU362118"/>
    </source>
</evidence>
<evidence type="ECO:0000256" key="2">
    <source>
        <dbReference type="ARBA" id="ARBA00022898"/>
    </source>
</evidence>
<comment type="cofactor">
    <cofactor evidence="1 3">
        <name>pyridoxal 5'-phosphate</name>
        <dbReference type="ChEBI" id="CHEBI:597326"/>
    </cofactor>
</comment>
<evidence type="ECO:0000313" key="4">
    <source>
        <dbReference type="EMBL" id="MDQ0168573.1"/>
    </source>
</evidence>
<name>A0ABT9W5P8_9BACL</name>
<reference evidence="4 5" key="1">
    <citation type="submission" date="2023-07" db="EMBL/GenBank/DDBJ databases">
        <title>Sorghum-associated microbial communities from plants grown in Nebraska, USA.</title>
        <authorList>
            <person name="Schachtman D."/>
        </authorList>
    </citation>
    <scope>NUCLEOTIDE SEQUENCE [LARGE SCALE GENOMIC DNA]</scope>
    <source>
        <strain evidence="4 5">DS1314</strain>
    </source>
</reference>
<proteinExistence type="inferred from homology"/>
<evidence type="ECO:0000313" key="5">
    <source>
        <dbReference type="Proteomes" id="UP001233836"/>
    </source>
</evidence>
<sequence length="70" mass="7719">MLVLLVTLIRSRECADLSNEQEAVGVHKGYEYSRTGNPTRYALEEVIKELEDGVRSFAFSSGMAAPPSMP</sequence>
<keyword evidence="2 3" id="KW-0663">Pyridoxal phosphate</keyword>
<dbReference type="InterPro" id="IPR000277">
    <property type="entry name" value="Cys/Met-Metab_PyrdxlP-dep_enz"/>
</dbReference>
<dbReference type="Pfam" id="PF01053">
    <property type="entry name" value="Cys_Met_Meta_PP"/>
    <property type="match status" value="1"/>
</dbReference>